<feature type="transmembrane region" description="Helical" evidence="2">
    <location>
        <begin position="158"/>
        <end position="178"/>
    </location>
</feature>
<evidence type="ECO:0000313" key="3">
    <source>
        <dbReference type="EMBL" id="MBK5896912.1"/>
    </source>
</evidence>
<keyword evidence="2" id="KW-0812">Transmembrane</keyword>
<feature type="transmembrane region" description="Helical" evidence="2">
    <location>
        <begin position="33"/>
        <end position="52"/>
    </location>
</feature>
<feature type="transmembrane region" description="Helical" evidence="2">
    <location>
        <begin position="198"/>
        <end position="217"/>
    </location>
</feature>
<reference evidence="3 4" key="1">
    <citation type="submission" date="2021-01" db="EMBL/GenBank/DDBJ databases">
        <title>Isolation and description of Catonella massiliensis sp. nov., a novel Catonella species, isolated from a stable periodontitis subject.</title>
        <authorList>
            <person name="Antezack A."/>
            <person name="Boxberger M."/>
            <person name="La Scola B."/>
            <person name="Monnet-Corti V."/>
        </authorList>
    </citation>
    <scope>NUCLEOTIDE SEQUENCE [LARGE SCALE GENOMIC DNA]</scope>
    <source>
        <strain evidence="3 4">Marseille-Q4567</strain>
    </source>
</reference>
<dbReference type="RefSeq" id="WP_208428440.1">
    <property type="nucleotide sequence ID" value="NZ_JAEPRJ010000001.1"/>
</dbReference>
<keyword evidence="2" id="KW-1133">Transmembrane helix</keyword>
<accession>A0ABS1IYJ9</accession>
<evidence type="ECO:0000313" key="4">
    <source>
        <dbReference type="Proteomes" id="UP000604730"/>
    </source>
</evidence>
<protein>
    <submittedName>
        <fullName evidence="3">Transporter</fullName>
    </submittedName>
</protein>
<dbReference type="Proteomes" id="UP000604730">
    <property type="component" value="Unassembled WGS sequence"/>
</dbReference>
<feature type="transmembrane region" description="Helical" evidence="2">
    <location>
        <begin position="229"/>
        <end position="248"/>
    </location>
</feature>
<evidence type="ECO:0000256" key="2">
    <source>
        <dbReference type="SAM" id="Phobius"/>
    </source>
</evidence>
<dbReference type="EMBL" id="JAEPRJ010000001">
    <property type="protein sequence ID" value="MBK5896912.1"/>
    <property type="molecule type" value="Genomic_DNA"/>
</dbReference>
<feature type="transmembrane region" description="Helical" evidence="2">
    <location>
        <begin position="254"/>
        <end position="276"/>
    </location>
</feature>
<proteinExistence type="predicted"/>
<sequence length="316" mass="35385">MQAISTIFPVFFILFLGIYARKKGWINHEQNNGLKTIALDILFPFLIYHIVAGSVLDRDIALEIIYLIGVWIVVYFLGKIICRMLPENLRDLSPFLLLTCEGGAVALPLYLSIVGSSYILNLIPFDLAGILINFIFVPTVLQIRRKDELKLLPLVKKVISAPFVIAALLAVITNLTGLQRLLSQSSTFGSIYENTMNAIIAPVSGLILFSLGYSIRLKKGYLSSLFKLAVIRLIFCSGIIASFFLVFPEKMDSPVFSLGVILYFYCPTGFPVPLQIREILDSEEKEEFVSAFISLFLLIALVVYVALSFYYKQLPS</sequence>
<dbReference type="PANTHER" id="PTHR36838">
    <property type="entry name" value="AUXIN EFFLUX CARRIER FAMILY PROTEIN"/>
    <property type="match status" value="1"/>
</dbReference>
<dbReference type="PANTHER" id="PTHR36838:SF3">
    <property type="entry name" value="TRANSPORTER AUXIN EFFLUX CARRIER EC FAMILY"/>
    <property type="match status" value="1"/>
</dbReference>
<keyword evidence="1" id="KW-0813">Transport</keyword>
<organism evidence="3 4">
    <name type="scientific">Catonella massiliensis</name>
    <dbReference type="NCBI Taxonomy" id="2799636"/>
    <lineage>
        <taxon>Bacteria</taxon>
        <taxon>Bacillati</taxon>
        <taxon>Bacillota</taxon>
        <taxon>Clostridia</taxon>
        <taxon>Lachnospirales</taxon>
        <taxon>Lachnospiraceae</taxon>
        <taxon>Catonella</taxon>
    </lineage>
</organism>
<feature type="transmembrane region" description="Helical" evidence="2">
    <location>
        <begin position="94"/>
        <end position="113"/>
    </location>
</feature>
<gene>
    <name evidence="3" type="ORF">JJN12_03820</name>
</gene>
<name>A0ABS1IYJ9_9FIRM</name>
<keyword evidence="2" id="KW-0472">Membrane</keyword>
<comment type="caution">
    <text evidence="3">The sequence shown here is derived from an EMBL/GenBank/DDBJ whole genome shotgun (WGS) entry which is preliminary data.</text>
</comment>
<keyword evidence="4" id="KW-1185">Reference proteome</keyword>
<feature type="transmembrane region" description="Helical" evidence="2">
    <location>
        <begin position="119"/>
        <end position="137"/>
    </location>
</feature>
<evidence type="ECO:0000256" key="1">
    <source>
        <dbReference type="ARBA" id="ARBA00022448"/>
    </source>
</evidence>
<feature type="transmembrane region" description="Helical" evidence="2">
    <location>
        <begin position="288"/>
        <end position="311"/>
    </location>
</feature>
<feature type="transmembrane region" description="Helical" evidence="2">
    <location>
        <begin position="64"/>
        <end position="82"/>
    </location>
</feature>
<feature type="transmembrane region" description="Helical" evidence="2">
    <location>
        <begin position="6"/>
        <end position="21"/>
    </location>
</feature>